<keyword evidence="1 2" id="KW-0597">Phosphoprotein</keyword>
<evidence type="ECO:0000256" key="1">
    <source>
        <dbReference type="ARBA" id="ARBA00022553"/>
    </source>
</evidence>
<evidence type="ECO:0000313" key="4">
    <source>
        <dbReference type="EMBL" id="RUT10153.1"/>
    </source>
</evidence>
<dbReference type="Gene3D" id="3.40.50.2300">
    <property type="match status" value="1"/>
</dbReference>
<feature type="domain" description="Response regulatory" evidence="3">
    <location>
        <begin position="10"/>
        <end position="122"/>
    </location>
</feature>
<dbReference type="Pfam" id="PF00072">
    <property type="entry name" value="Response_reg"/>
    <property type="match status" value="1"/>
</dbReference>
<dbReference type="InterPro" id="IPR011006">
    <property type="entry name" value="CheY-like_superfamily"/>
</dbReference>
<name>A0A433VVN4_9CYAN</name>
<evidence type="ECO:0000313" key="5">
    <source>
        <dbReference type="Proteomes" id="UP000271624"/>
    </source>
</evidence>
<dbReference type="GO" id="GO:0000160">
    <property type="term" value="P:phosphorelay signal transduction system"/>
    <property type="evidence" value="ECO:0007669"/>
    <property type="project" value="InterPro"/>
</dbReference>
<evidence type="ECO:0000259" key="3">
    <source>
        <dbReference type="PROSITE" id="PS50110"/>
    </source>
</evidence>
<dbReference type="InterPro" id="IPR001789">
    <property type="entry name" value="Sig_transdc_resp-reg_receiver"/>
</dbReference>
<evidence type="ECO:0000256" key="2">
    <source>
        <dbReference type="PROSITE-ProRule" id="PRU00169"/>
    </source>
</evidence>
<dbReference type="PROSITE" id="PS50110">
    <property type="entry name" value="RESPONSE_REGULATORY"/>
    <property type="match status" value="1"/>
</dbReference>
<sequence length="137" mass="15864">MKYKNLEKAKAIIADNEGNNQLCLTFALEQEGWEVSQVQEGQETIEKVLEWRPDLLILDYHMLELTKVDISQLLPLHGIKPAVLLISSDSDLEKIASCFAIAYYLYKPFDIAEFLKTINSAYENYLNWRRYSQAVCQ</sequence>
<proteinExistence type="predicted"/>
<dbReference type="SUPFAM" id="SSF52172">
    <property type="entry name" value="CheY-like"/>
    <property type="match status" value="1"/>
</dbReference>
<dbReference type="Proteomes" id="UP000271624">
    <property type="component" value="Unassembled WGS sequence"/>
</dbReference>
<dbReference type="RefSeq" id="WP_127078762.1">
    <property type="nucleotide sequence ID" value="NZ_RSCL01000001.1"/>
</dbReference>
<dbReference type="AlphaFoldDB" id="A0A433VVN4"/>
<dbReference type="PANTHER" id="PTHR44591">
    <property type="entry name" value="STRESS RESPONSE REGULATOR PROTEIN 1"/>
    <property type="match status" value="1"/>
</dbReference>
<dbReference type="CDD" id="cd00156">
    <property type="entry name" value="REC"/>
    <property type="match status" value="1"/>
</dbReference>
<keyword evidence="5" id="KW-1185">Reference proteome</keyword>
<organism evidence="4 5">
    <name type="scientific">Dulcicalothrix desertica PCC 7102</name>
    <dbReference type="NCBI Taxonomy" id="232991"/>
    <lineage>
        <taxon>Bacteria</taxon>
        <taxon>Bacillati</taxon>
        <taxon>Cyanobacteriota</taxon>
        <taxon>Cyanophyceae</taxon>
        <taxon>Nostocales</taxon>
        <taxon>Calotrichaceae</taxon>
        <taxon>Dulcicalothrix</taxon>
    </lineage>
</organism>
<feature type="modified residue" description="4-aspartylphosphate" evidence="2">
    <location>
        <position position="59"/>
    </location>
</feature>
<accession>A0A433VVN4</accession>
<dbReference type="InterPro" id="IPR050595">
    <property type="entry name" value="Bact_response_regulator"/>
</dbReference>
<dbReference type="PANTHER" id="PTHR44591:SF3">
    <property type="entry name" value="RESPONSE REGULATORY DOMAIN-CONTAINING PROTEIN"/>
    <property type="match status" value="1"/>
</dbReference>
<reference evidence="4" key="1">
    <citation type="submission" date="2018-12" db="EMBL/GenBank/DDBJ databases">
        <authorList>
            <person name="Will S."/>
            <person name="Neumann-Schaal M."/>
            <person name="Henke P."/>
        </authorList>
    </citation>
    <scope>NUCLEOTIDE SEQUENCE</scope>
    <source>
        <strain evidence="4">PCC 7102</strain>
    </source>
</reference>
<gene>
    <name evidence="4" type="ORF">DSM106972_006480</name>
</gene>
<dbReference type="EMBL" id="RSCL01000001">
    <property type="protein sequence ID" value="RUT10153.1"/>
    <property type="molecule type" value="Genomic_DNA"/>
</dbReference>
<dbReference type="OrthoDB" id="9789181at2"/>
<protein>
    <recommendedName>
        <fullName evidence="3">Response regulatory domain-containing protein</fullName>
    </recommendedName>
</protein>
<comment type="caution">
    <text evidence="4">The sequence shown here is derived from an EMBL/GenBank/DDBJ whole genome shotgun (WGS) entry which is preliminary data.</text>
</comment>
<reference evidence="4" key="2">
    <citation type="journal article" date="2019" name="Genome Biol. Evol.">
        <title>Day and night: Metabolic profiles and evolutionary relationships of six axenic non-marine cyanobacteria.</title>
        <authorList>
            <person name="Will S.E."/>
            <person name="Henke P."/>
            <person name="Boedeker C."/>
            <person name="Huang S."/>
            <person name="Brinkmann H."/>
            <person name="Rohde M."/>
            <person name="Jarek M."/>
            <person name="Friedl T."/>
            <person name="Seufert S."/>
            <person name="Schumacher M."/>
            <person name="Overmann J."/>
            <person name="Neumann-Schaal M."/>
            <person name="Petersen J."/>
        </authorList>
    </citation>
    <scope>NUCLEOTIDE SEQUENCE [LARGE SCALE GENOMIC DNA]</scope>
    <source>
        <strain evidence="4">PCC 7102</strain>
    </source>
</reference>
<dbReference type="SMART" id="SM00448">
    <property type="entry name" value="REC"/>
    <property type="match status" value="1"/>
</dbReference>